<keyword evidence="2" id="KW-1185">Reference proteome</keyword>
<protein>
    <recommendedName>
        <fullName evidence="3">Secreted protein</fullName>
    </recommendedName>
</protein>
<sequence length="67" mass="7262">MQFQLLILCSSALGDVGSFCVGHQGSINQAVIARADQTTLTWITQLLTGTHFLRLCDKRPLAFGGIQ</sequence>
<evidence type="ECO:0008006" key="3">
    <source>
        <dbReference type="Google" id="ProtNLM"/>
    </source>
</evidence>
<evidence type="ECO:0000313" key="2">
    <source>
        <dbReference type="Proteomes" id="UP000247584"/>
    </source>
</evidence>
<comment type="caution">
    <text evidence="1">The sequence shown here is derived from an EMBL/GenBank/DDBJ whole genome shotgun (WGS) entry which is preliminary data.</text>
</comment>
<name>A0ABX5PNB6_9GAMM</name>
<gene>
    <name evidence="1" type="ORF">C8J23_11594</name>
</gene>
<reference evidence="1 2" key="1">
    <citation type="submission" date="2018-06" db="EMBL/GenBank/DDBJ databases">
        <title>Genomic Encyclopedia of Type Strains, Phase III (KMG-III): the genomes of soil and plant-associated and newly described type strains.</title>
        <authorList>
            <person name="Whitman W."/>
        </authorList>
    </citation>
    <scope>NUCLEOTIDE SEQUENCE [LARGE SCALE GENOMIC DNA]</scope>
    <source>
        <strain evidence="1 2">JC5</strain>
    </source>
</reference>
<dbReference type="EMBL" id="QJSY01000015">
    <property type="protein sequence ID" value="PYE58300.1"/>
    <property type="molecule type" value="Genomic_DNA"/>
</dbReference>
<proteinExistence type="predicted"/>
<dbReference type="Proteomes" id="UP000247584">
    <property type="component" value="Unassembled WGS sequence"/>
</dbReference>
<evidence type="ECO:0000313" key="1">
    <source>
        <dbReference type="EMBL" id="PYE58300.1"/>
    </source>
</evidence>
<organism evidence="1 2">
    <name type="scientific">Shewanella chilikensis</name>
    <dbReference type="NCBI Taxonomy" id="558541"/>
    <lineage>
        <taxon>Bacteria</taxon>
        <taxon>Pseudomonadati</taxon>
        <taxon>Pseudomonadota</taxon>
        <taxon>Gammaproteobacteria</taxon>
        <taxon>Alteromonadales</taxon>
        <taxon>Shewanellaceae</taxon>
        <taxon>Shewanella</taxon>
    </lineage>
</organism>
<accession>A0ABX5PNB6</accession>